<dbReference type="NCBIfam" id="TIGR00684">
    <property type="entry name" value="narJ"/>
    <property type="match status" value="1"/>
</dbReference>
<dbReference type="GO" id="GO:0051131">
    <property type="term" value="P:chaperone-mediated protein complex assembly"/>
    <property type="evidence" value="ECO:0007669"/>
    <property type="project" value="InterPro"/>
</dbReference>
<evidence type="ECO:0000313" key="3">
    <source>
        <dbReference type="Proteomes" id="UP000321574"/>
    </source>
</evidence>
<keyword evidence="1" id="KW-0534">Nitrate assimilation</keyword>
<dbReference type="Pfam" id="PF02613">
    <property type="entry name" value="Nitrate_red_del"/>
    <property type="match status" value="1"/>
</dbReference>
<dbReference type="Gene3D" id="1.10.3480.10">
    <property type="entry name" value="TorD-like"/>
    <property type="match status" value="1"/>
</dbReference>
<dbReference type="PANTHER" id="PTHR43680:SF2">
    <property type="entry name" value="NITRATE REDUCTASE MOLYBDENUM COFACTOR ASSEMBLY CHAPERONE NARJ"/>
    <property type="match status" value="1"/>
</dbReference>
<reference evidence="2 3" key="1">
    <citation type="submission" date="2019-06" db="EMBL/GenBank/DDBJ databases">
        <title>Cerasibacillus sp. nov., isolated from maize field.</title>
        <authorList>
            <person name="Lin S.-Y."/>
            <person name="Tsai C.-F."/>
            <person name="Young C.-C."/>
        </authorList>
    </citation>
    <scope>NUCLEOTIDE SEQUENCE [LARGE SCALE GENOMIC DNA]</scope>
    <source>
        <strain evidence="2 3">CC-CFT480</strain>
    </source>
</reference>
<gene>
    <name evidence="2" type="primary">narJ</name>
    <name evidence="2" type="ORF">FHP05_01935</name>
</gene>
<proteinExistence type="predicted"/>
<dbReference type="InterPro" id="IPR036411">
    <property type="entry name" value="TorD-like_sf"/>
</dbReference>
<dbReference type="Proteomes" id="UP000321574">
    <property type="component" value="Unassembled WGS sequence"/>
</dbReference>
<dbReference type="GO" id="GO:0016530">
    <property type="term" value="F:metallochaperone activity"/>
    <property type="evidence" value="ECO:0007669"/>
    <property type="project" value="TreeGrafter"/>
</dbReference>
<evidence type="ECO:0000313" key="2">
    <source>
        <dbReference type="EMBL" id="TXL67804.1"/>
    </source>
</evidence>
<dbReference type="InterPro" id="IPR003765">
    <property type="entry name" value="NO3_reductase_chaperone_NarJ"/>
</dbReference>
<dbReference type="GO" id="GO:0042128">
    <property type="term" value="P:nitrate assimilation"/>
    <property type="evidence" value="ECO:0007669"/>
    <property type="project" value="UniProtKB-KW"/>
</dbReference>
<comment type="caution">
    <text evidence="2">The sequence shown here is derived from an EMBL/GenBank/DDBJ whole genome shotgun (WGS) entry which is preliminary data.</text>
</comment>
<dbReference type="PANTHER" id="PTHR43680">
    <property type="entry name" value="NITRATE REDUCTASE MOLYBDENUM COFACTOR ASSEMBLY CHAPERONE"/>
    <property type="match status" value="1"/>
</dbReference>
<keyword evidence="3" id="KW-1185">Reference proteome</keyword>
<dbReference type="OrthoDB" id="5296272at2"/>
<accession>A0A5C8P3C2</accession>
<evidence type="ECO:0000256" key="1">
    <source>
        <dbReference type="ARBA" id="ARBA00023063"/>
    </source>
</evidence>
<organism evidence="2 3">
    <name type="scientific">Cerasibacillus terrae</name>
    <dbReference type="NCBI Taxonomy" id="2498845"/>
    <lineage>
        <taxon>Bacteria</taxon>
        <taxon>Bacillati</taxon>
        <taxon>Bacillota</taxon>
        <taxon>Bacilli</taxon>
        <taxon>Bacillales</taxon>
        <taxon>Bacillaceae</taxon>
        <taxon>Cerasibacillus</taxon>
    </lineage>
</organism>
<dbReference type="AlphaFoldDB" id="A0A5C8P3C2"/>
<dbReference type="InterPro" id="IPR020945">
    <property type="entry name" value="DMSO/NO3_reduct_chaperone"/>
</dbReference>
<protein>
    <submittedName>
        <fullName evidence="2">Nitrate reductase molybdenum cofactor assembly chaperone</fullName>
    </submittedName>
</protein>
<dbReference type="GO" id="GO:0051082">
    <property type="term" value="F:unfolded protein binding"/>
    <property type="evidence" value="ECO:0007669"/>
    <property type="project" value="InterPro"/>
</dbReference>
<dbReference type="EMBL" id="VDUW01000001">
    <property type="protein sequence ID" value="TXL67804.1"/>
    <property type="molecule type" value="Genomic_DNA"/>
</dbReference>
<dbReference type="SUPFAM" id="SSF89155">
    <property type="entry name" value="TorD-like"/>
    <property type="match status" value="1"/>
</dbReference>
<name>A0A5C8P3C2_9BACI</name>
<sequence length="193" mass="22817">MLTQWNFMKVVFGGNWMKTHQKVYKLASSFLQYPQKEWITNLSELKQEMNKMKDSSVNAYLNSFIHYLETTPFRELCEKYVKTFDFHGIACLNLTYHVFKDSRERGQALVKLRQLFKESELMIESDELPDYLPLILEFLAIADEKHAKRILKLHLNSIKKLEERLSEKKSPYHFLIKATVDVSSEIMNNKNAS</sequence>